<reference evidence="2" key="1">
    <citation type="submission" date="2014-11" db="EMBL/GenBank/DDBJ databases">
        <authorList>
            <person name="Amaro Gonzalez C."/>
        </authorList>
    </citation>
    <scope>NUCLEOTIDE SEQUENCE</scope>
</reference>
<keyword evidence="1" id="KW-1133">Transmembrane helix</keyword>
<name>A0A0E9U5Z2_ANGAN</name>
<dbReference type="EMBL" id="GBXM01047410">
    <property type="protein sequence ID" value="JAH61167.1"/>
    <property type="molecule type" value="Transcribed_RNA"/>
</dbReference>
<evidence type="ECO:0000313" key="2">
    <source>
        <dbReference type="EMBL" id="JAH61167.1"/>
    </source>
</evidence>
<sequence>MTVRFSLFRFVFLHAYSVNLSFNLIYLLTYFKLMTCFVRMIINNVRYECGLWMVVKW</sequence>
<reference evidence="2" key="2">
    <citation type="journal article" date="2015" name="Fish Shellfish Immunol.">
        <title>Early steps in the European eel (Anguilla anguilla)-Vibrio vulnificus interaction in the gills: Role of the RtxA13 toxin.</title>
        <authorList>
            <person name="Callol A."/>
            <person name="Pajuelo D."/>
            <person name="Ebbesson L."/>
            <person name="Teles M."/>
            <person name="MacKenzie S."/>
            <person name="Amaro C."/>
        </authorList>
    </citation>
    <scope>NUCLEOTIDE SEQUENCE</scope>
</reference>
<accession>A0A0E9U5Z2</accession>
<protein>
    <submittedName>
        <fullName evidence="2">Uncharacterized protein</fullName>
    </submittedName>
</protein>
<dbReference type="AlphaFoldDB" id="A0A0E9U5Z2"/>
<feature type="transmembrane region" description="Helical" evidence="1">
    <location>
        <begin position="6"/>
        <end position="31"/>
    </location>
</feature>
<evidence type="ECO:0000256" key="1">
    <source>
        <dbReference type="SAM" id="Phobius"/>
    </source>
</evidence>
<organism evidence="2">
    <name type="scientific">Anguilla anguilla</name>
    <name type="common">European freshwater eel</name>
    <name type="synonym">Muraena anguilla</name>
    <dbReference type="NCBI Taxonomy" id="7936"/>
    <lineage>
        <taxon>Eukaryota</taxon>
        <taxon>Metazoa</taxon>
        <taxon>Chordata</taxon>
        <taxon>Craniata</taxon>
        <taxon>Vertebrata</taxon>
        <taxon>Euteleostomi</taxon>
        <taxon>Actinopterygii</taxon>
        <taxon>Neopterygii</taxon>
        <taxon>Teleostei</taxon>
        <taxon>Anguilliformes</taxon>
        <taxon>Anguillidae</taxon>
        <taxon>Anguilla</taxon>
    </lineage>
</organism>
<proteinExistence type="predicted"/>
<keyword evidence="1" id="KW-0472">Membrane</keyword>
<keyword evidence="1" id="KW-0812">Transmembrane</keyword>